<keyword evidence="8" id="KW-1185">Reference proteome</keyword>
<dbReference type="PANTHER" id="PTHR23301:SF0">
    <property type="entry name" value="CHITIN-BINDING TYPE-2 DOMAIN-CONTAINING PROTEIN-RELATED"/>
    <property type="match status" value="1"/>
</dbReference>
<evidence type="ECO:0000256" key="1">
    <source>
        <dbReference type="ARBA" id="ARBA00022669"/>
    </source>
</evidence>
<accession>A0ABM1A7G3</accession>
<dbReference type="SMART" id="SM00494">
    <property type="entry name" value="ChtBD2"/>
    <property type="match status" value="2"/>
</dbReference>
<proteinExistence type="predicted"/>
<dbReference type="InterPro" id="IPR036508">
    <property type="entry name" value="Chitin-bd_dom_sf"/>
</dbReference>
<dbReference type="GeneID" id="101856123"/>
<dbReference type="PROSITE" id="PS50940">
    <property type="entry name" value="CHIT_BIND_II"/>
    <property type="match status" value="2"/>
</dbReference>
<feature type="region of interest" description="Disordered" evidence="6">
    <location>
        <begin position="210"/>
        <end position="238"/>
    </location>
</feature>
<feature type="compositionally biased region" description="Low complexity" evidence="6">
    <location>
        <begin position="211"/>
        <end position="226"/>
    </location>
</feature>
<sequence>MTHSFLCLSPGSSHKLLASLAGKLTWKKTPTQLPCTFLSRVPNLNYLVNLSLILYQNTTEASMYLLALTVCSVICQSALSQTQSAPHIIDCTGEKDGLHEIGCWGYANCVNGTPEVHSCPVGMVFERHSMKCIRPGEGKTDCYLPTECAGKADGSYPDPGDKCVTYYRCQGGLNLGRFYCPDLTAFNPQLQLCDYPWNIFPPCGTKYNPNAQTTAPPAQTTATPAQTTPPPPPIVVVG</sequence>
<dbReference type="Pfam" id="PF01607">
    <property type="entry name" value="CBM_14"/>
    <property type="match status" value="2"/>
</dbReference>
<protein>
    <submittedName>
        <fullName evidence="9">Uncharacterized protein LOC101856123 isoform X1</fullName>
    </submittedName>
</protein>
<organism evidence="8 9">
    <name type="scientific">Aplysia californica</name>
    <name type="common">California sea hare</name>
    <dbReference type="NCBI Taxonomy" id="6500"/>
    <lineage>
        <taxon>Eukaryota</taxon>
        <taxon>Metazoa</taxon>
        <taxon>Spiralia</taxon>
        <taxon>Lophotrochozoa</taxon>
        <taxon>Mollusca</taxon>
        <taxon>Gastropoda</taxon>
        <taxon>Heterobranchia</taxon>
        <taxon>Euthyneura</taxon>
        <taxon>Tectipleura</taxon>
        <taxon>Aplysiida</taxon>
        <taxon>Aplysioidea</taxon>
        <taxon>Aplysiidae</taxon>
        <taxon>Aplysia</taxon>
    </lineage>
</organism>
<dbReference type="PANTHER" id="PTHR23301">
    <property type="entry name" value="CHITIN BINDING PERITROPHIN-A"/>
    <property type="match status" value="1"/>
</dbReference>
<keyword evidence="2" id="KW-0732">Signal</keyword>
<dbReference type="InterPro" id="IPR051940">
    <property type="entry name" value="Chitin_bind-dev_reg"/>
</dbReference>
<dbReference type="Proteomes" id="UP000694888">
    <property type="component" value="Unplaced"/>
</dbReference>
<dbReference type="RefSeq" id="XP_012942317.1">
    <property type="nucleotide sequence ID" value="XM_013086863.2"/>
</dbReference>
<keyword evidence="1" id="KW-0147">Chitin-binding</keyword>
<evidence type="ECO:0000259" key="7">
    <source>
        <dbReference type="PROSITE" id="PS50940"/>
    </source>
</evidence>
<evidence type="ECO:0000256" key="5">
    <source>
        <dbReference type="ARBA" id="ARBA00023180"/>
    </source>
</evidence>
<gene>
    <name evidence="9" type="primary">LOC101856123</name>
</gene>
<evidence type="ECO:0000313" key="9">
    <source>
        <dbReference type="RefSeq" id="XP_012942317.1"/>
    </source>
</evidence>
<evidence type="ECO:0000256" key="2">
    <source>
        <dbReference type="ARBA" id="ARBA00022729"/>
    </source>
</evidence>
<feature type="compositionally biased region" description="Pro residues" evidence="6">
    <location>
        <begin position="227"/>
        <end position="238"/>
    </location>
</feature>
<reference evidence="9" key="1">
    <citation type="submission" date="2025-08" db="UniProtKB">
        <authorList>
            <consortium name="RefSeq"/>
        </authorList>
    </citation>
    <scope>IDENTIFICATION</scope>
</reference>
<keyword evidence="4" id="KW-1015">Disulfide bond</keyword>
<name>A0ABM1A7G3_APLCA</name>
<evidence type="ECO:0000256" key="3">
    <source>
        <dbReference type="ARBA" id="ARBA00022737"/>
    </source>
</evidence>
<evidence type="ECO:0000256" key="6">
    <source>
        <dbReference type="SAM" id="MobiDB-lite"/>
    </source>
</evidence>
<evidence type="ECO:0000256" key="4">
    <source>
        <dbReference type="ARBA" id="ARBA00023157"/>
    </source>
</evidence>
<evidence type="ECO:0000313" key="8">
    <source>
        <dbReference type="Proteomes" id="UP000694888"/>
    </source>
</evidence>
<feature type="domain" description="Chitin-binding type-2" evidence="7">
    <location>
        <begin position="145"/>
        <end position="205"/>
    </location>
</feature>
<dbReference type="Gene3D" id="2.170.140.10">
    <property type="entry name" value="Chitin binding domain"/>
    <property type="match status" value="2"/>
</dbReference>
<dbReference type="InterPro" id="IPR002557">
    <property type="entry name" value="Chitin-bd_dom"/>
</dbReference>
<feature type="domain" description="Chitin-binding type-2" evidence="7">
    <location>
        <begin position="88"/>
        <end position="144"/>
    </location>
</feature>
<keyword evidence="5" id="KW-0325">Glycoprotein</keyword>
<keyword evidence="3" id="KW-0677">Repeat</keyword>
<dbReference type="SUPFAM" id="SSF57625">
    <property type="entry name" value="Invertebrate chitin-binding proteins"/>
    <property type="match status" value="2"/>
</dbReference>